<sequence length="56" mass="6152">MSDHDVETMTVTLEVSTAAFEALEERVYERHPRGDSAAGYAVARENATVHPVCSED</sequence>
<gene>
    <name evidence="1" type="ORF">EGH23_21790</name>
</gene>
<dbReference type="Proteomes" id="UP001430455">
    <property type="component" value="Unassembled WGS sequence"/>
</dbReference>
<dbReference type="EMBL" id="RKLT01000021">
    <property type="protein sequence ID" value="MBX0297513.1"/>
    <property type="molecule type" value="Genomic_DNA"/>
</dbReference>
<proteinExistence type="predicted"/>
<evidence type="ECO:0000313" key="2">
    <source>
        <dbReference type="Proteomes" id="UP001430455"/>
    </source>
</evidence>
<dbReference type="RefSeq" id="WP_220582101.1">
    <property type="nucleotide sequence ID" value="NZ_RKLT01000021.1"/>
</dbReference>
<dbReference type="AlphaFoldDB" id="A0AAW4PIY0"/>
<accession>A0AAW4PIY0</accession>
<keyword evidence="2" id="KW-1185">Reference proteome</keyword>
<protein>
    <submittedName>
        <fullName evidence="1">Uncharacterized protein</fullName>
    </submittedName>
</protein>
<name>A0AAW4PIY0_9EURY</name>
<comment type="caution">
    <text evidence="1">The sequence shown here is derived from an EMBL/GenBank/DDBJ whole genome shotgun (WGS) entry which is preliminary data.</text>
</comment>
<organism evidence="1 2">
    <name type="scientific">Haloarcula nitratireducens</name>
    <dbReference type="NCBI Taxonomy" id="2487749"/>
    <lineage>
        <taxon>Archaea</taxon>
        <taxon>Methanobacteriati</taxon>
        <taxon>Methanobacteriota</taxon>
        <taxon>Stenosarchaea group</taxon>
        <taxon>Halobacteria</taxon>
        <taxon>Halobacteriales</taxon>
        <taxon>Haloarculaceae</taxon>
        <taxon>Haloarcula</taxon>
    </lineage>
</organism>
<reference evidence="1 2" key="1">
    <citation type="submission" date="2021-06" db="EMBL/GenBank/DDBJ databases">
        <title>Halomicroarcula sp. a new haloarchaeum isolated from saline soil.</title>
        <authorList>
            <person name="Duran-Viseras A."/>
            <person name="Sanchez-Porro C."/>
            <person name="Ventosa A."/>
        </authorList>
    </citation>
    <scope>NUCLEOTIDE SEQUENCE [LARGE SCALE GENOMIC DNA]</scope>
    <source>
        <strain evidence="1 2">F27</strain>
    </source>
</reference>
<evidence type="ECO:0000313" key="1">
    <source>
        <dbReference type="EMBL" id="MBX0297513.1"/>
    </source>
</evidence>